<dbReference type="CDD" id="cd11035">
    <property type="entry name" value="P450cam-like"/>
    <property type="match status" value="1"/>
</dbReference>
<dbReference type="PANTHER" id="PTHR46696:SF6">
    <property type="entry name" value="P450, PUTATIVE (EUROFUNG)-RELATED"/>
    <property type="match status" value="1"/>
</dbReference>
<accession>A0ABN1H6I8</accession>
<dbReference type="RefSeq" id="WP_344607612.1">
    <property type="nucleotide sequence ID" value="NZ_BAAAHE010000038.1"/>
</dbReference>
<dbReference type="EMBL" id="BAAAHE010000038">
    <property type="protein sequence ID" value="GAA0630439.1"/>
    <property type="molecule type" value="Genomic_DNA"/>
</dbReference>
<evidence type="ECO:0000256" key="1">
    <source>
        <dbReference type="ARBA" id="ARBA00010617"/>
    </source>
</evidence>
<evidence type="ECO:0000313" key="3">
    <source>
        <dbReference type="EMBL" id="GAA0630439.1"/>
    </source>
</evidence>
<comment type="similarity">
    <text evidence="1 2">Belongs to the cytochrome P450 family.</text>
</comment>
<evidence type="ECO:0000313" key="4">
    <source>
        <dbReference type="Proteomes" id="UP001500957"/>
    </source>
</evidence>
<name>A0ABN1H6I8_9ACTN</name>
<comment type="caution">
    <text evidence="3">The sequence shown here is derived from an EMBL/GenBank/DDBJ whole genome shotgun (WGS) entry which is preliminary data.</text>
</comment>
<dbReference type="InterPro" id="IPR036396">
    <property type="entry name" value="Cyt_P450_sf"/>
</dbReference>
<organism evidence="3 4">
    <name type="scientific">Sporichthya brevicatena</name>
    <dbReference type="NCBI Taxonomy" id="171442"/>
    <lineage>
        <taxon>Bacteria</taxon>
        <taxon>Bacillati</taxon>
        <taxon>Actinomycetota</taxon>
        <taxon>Actinomycetes</taxon>
        <taxon>Sporichthyales</taxon>
        <taxon>Sporichthyaceae</taxon>
        <taxon>Sporichthya</taxon>
    </lineage>
</organism>
<keyword evidence="2" id="KW-0349">Heme</keyword>
<keyword evidence="4" id="KW-1185">Reference proteome</keyword>
<dbReference type="InterPro" id="IPR001128">
    <property type="entry name" value="Cyt_P450"/>
</dbReference>
<dbReference type="Pfam" id="PF00067">
    <property type="entry name" value="p450"/>
    <property type="match status" value="1"/>
</dbReference>
<dbReference type="Proteomes" id="UP001500957">
    <property type="component" value="Unassembled WGS sequence"/>
</dbReference>
<dbReference type="PRINTS" id="PR00385">
    <property type="entry name" value="P450"/>
</dbReference>
<dbReference type="InterPro" id="IPR002397">
    <property type="entry name" value="Cyt_P450_B"/>
</dbReference>
<dbReference type="Gene3D" id="1.10.630.10">
    <property type="entry name" value="Cytochrome P450"/>
    <property type="match status" value="1"/>
</dbReference>
<keyword evidence="2" id="KW-0479">Metal-binding</keyword>
<reference evidence="3 4" key="1">
    <citation type="journal article" date="2019" name="Int. J. Syst. Evol. Microbiol.">
        <title>The Global Catalogue of Microorganisms (GCM) 10K type strain sequencing project: providing services to taxonomists for standard genome sequencing and annotation.</title>
        <authorList>
            <consortium name="The Broad Institute Genomics Platform"/>
            <consortium name="The Broad Institute Genome Sequencing Center for Infectious Disease"/>
            <person name="Wu L."/>
            <person name="Ma J."/>
        </authorList>
    </citation>
    <scope>NUCLEOTIDE SEQUENCE [LARGE SCALE GENOMIC DNA]</scope>
    <source>
        <strain evidence="3 4">JCM 10671</strain>
    </source>
</reference>
<dbReference type="PANTHER" id="PTHR46696">
    <property type="entry name" value="P450, PUTATIVE (EUROFUNG)-RELATED"/>
    <property type="match status" value="1"/>
</dbReference>
<dbReference type="InterPro" id="IPR017972">
    <property type="entry name" value="Cyt_P450_CS"/>
</dbReference>
<gene>
    <name evidence="3" type="ORF">GCM10009547_37730</name>
</gene>
<keyword evidence="2" id="KW-0560">Oxidoreductase</keyword>
<proteinExistence type="inferred from homology"/>
<sequence>MPTEFESVPEHLRTDFDIFDESMAQPVDRVQDILAEMAQKSPIYFSSKYGGHWVVLGYEEVHQVMRDPYTFSSYPNNLVPHGAGKFLPLELDPPEHTLYRHALQPLFNPKRMAALEPNIRRIVNELIDGFAHRGEAEFVSEFAHELPARVFLALMDWPLEDADFFTHATDVTLHGVPGGTEEESHAARMQAGVDMFTYYSKVVADRRARGPEADDITSQIVHQSIGTGDEERPLTDEELANMFFLLCIAGLHTVQGTLGWSMMHLSENPDERKKLVEDPSLIPAAVEEMLRMEGAVSAGRRATKDTEIAGQPIQEGDRVLVVLSAANRDDSEFDAPDVVRITREPNRHLSFGAGPHRCLGSHLARVEIRIALEELHRRIPDYRIDPSKPSVFNAGQVRGVVTLPVLFTPEQVPAGASA</sequence>
<dbReference type="PRINTS" id="PR00359">
    <property type="entry name" value="BP450"/>
</dbReference>
<keyword evidence="2" id="KW-0408">Iron</keyword>
<dbReference type="PROSITE" id="PS00086">
    <property type="entry name" value="CYTOCHROME_P450"/>
    <property type="match status" value="1"/>
</dbReference>
<dbReference type="SUPFAM" id="SSF48264">
    <property type="entry name" value="Cytochrome P450"/>
    <property type="match status" value="1"/>
</dbReference>
<keyword evidence="2" id="KW-0503">Monooxygenase</keyword>
<protein>
    <submittedName>
        <fullName evidence="3">Cytochrome P450</fullName>
    </submittedName>
</protein>
<evidence type="ECO:0000256" key="2">
    <source>
        <dbReference type="RuleBase" id="RU000461"/>
    </source>
</evidence>